<sequence>MMDTKIIKEAILQQLEVEVWRTYAHQFGKGNILVDEMMGCGRIAKRTTTDIILDDGMRYPIEGSEIRIKQKEQ</sequence>
<dbReference type="RefSeq" id="WP_209748637.1">
    <property type="nucleotide sequence ID" value="NZ_JBHSMH010000011.1"/>
</dbReference>
<name>A0ABW0LUB4_9BACL</name>
<dbReference type="Proteomes" id="UP001596105">
    <property type="component" value="Unassembled WGS sequence"/>
</dbReference>
<accession>A0ABW0LUB4</accession>
<comment type="caution">
    <text evidence="1">The sequence shown here is derived from an EMBL/GenBank/DDBJ whole genome shotgun (WGS) entry which is preliminary data.</text>
</comment>
<organism evidence="1 2">
    <name type="scientific">Cohnella suwonensis</name>
    <dbReference type="NCBI Taxonomy" id="696072"/>
    <lineage>
        <taxon>Bacteria</taxon>
        <taxon>Bacillati</taxon>
        <taxon>Bacillota</taxon>
        <taxon>Bacilli</taxon>
        <taxon>Bacillales</taxon>
        <taxon>Paenibacillaceae</taxon>
        <taxon>Cohnella</taxon>
    </lineage>
</organism>
<protein>
    <submittedName>
        <fullName evidence="1">Uncharacterized protein</fullName>
    </submittedName>
</protein>
<reference evidence="2" key="1">
    <citation type="journal article" date="2019" name="Int. J. Syst. Evol. Microbiol.">
        <title>The Global Catalogue of Microorganisms (GCM) 10K type strain sequencing project: providing services to taxonomists for standard genome sequencing and annotation.</title>
        <authorList>
            <consortium name="The Broad Institute Genomics Platform"/>
            <consortium name="The Broad Institute Genome Sequencing Center for Infectious Disease"/>
            <person name="Wu L."/>
            <person name="Ma J."/>
        </authorList>
    </citation>
    <scope>NUCLEOTIDE SEQUENCE [LARGE SCALE GENOMIC DNA]</scope>
    <source>
        <strain evidence="2">CCUG 57113</strain>
    </source>
</reference>
<keyword evidence="2" id="KW-1185">Reference proteome</keyword>
<gene>
    <name evidence="1" type="ORF">ACFPPD_06670</name>
</gene>
<evidence type="ECO:0000313" key="2">
    <source>
        <dbReference type="Proteomes" id="UP001596105"/>
    </source>
</evidence>
<evidence type="ECO:0000313" key="1">
    <source>
        <dbReference type="EMBL" id="MFC5468397.1"/>
    </source>
</evidence>
<dbReference type="EMBL" id="JBHSMH010000011">
    <property type="protein sequence ID" value="MFC5468397.1"/>
    <property type="molecule type" value="Genomic_DNA"/>
</dbReference>
<proteinExistence type="predicted"/>